<dbReference type="Proteomes" id="UP001271007">
    <property type="component" value="Unassembled WGS sequence"/>
</dbReference>
<organism evidence="4 5">
    <name type="scientific">Extremus antarcticus</name>
    <dbReference type="NCBI Taxonomy" id="702011"/>
    <lineage>
        <taxon>Eukaryota</taxon>
        <taxon>Fungi</taxon>
        <taxon>Dikarya</taxon>
        <taxon>Ascomycota</taxon>
        <taxon>Pezizomycotina</taxon>
        <taxon>Dothideomycetes</taxon>
        <taxon>Dothideomycetidae</taxon>
        <taxon>Mycosphaerellales</taxon>
        <taxon>Extremaceae</taxon>
        <taxon>Extremus</taxon>
    </lineage>
</organism>
<feature type="region of interest" description="Disordered" evidence="3">
    <location>
        <begin position="153"/>
        <end position="210"/>
    </location>
</feature>
<name>A0AAJ0GAL6_9PEZI</name>
<sequence length="210" mass="23207">MASQQPHPTPTPVTPAPGGGVLLPTPPPTPAQLQSLLESSIWYTLSLWPSLHTAVQNSWGGPDSADKRDWFAGAISSLFTTHPGTDHDDLVVFLLQVMQDEFDCMVEDDSEEEVAQTIMGVRKRLGEGDAGAAREVEQRWKGRGSMKVEFRDMGEIEEEGEWEGFGDEEEDGDGDVEMEEAVPDLVPAKKERVEPEVDEEGFVKVTKKKR</sequence>
<dbReference type="AlphaFoldDB" id="A0AAJ0GAL6"/>
<protein>
    <submittedName>
        <fullName evidence="4">rRNA accumulation-related protein</fullName>
    </submittedName>
</protein>
<evidence type="ECO:0000256" key="2">
    <source>
        <dbReference type="ARBA" id="ARBA00022552"/>
    </source>
</evidence>
<reference evidence="4" key="1">
    <citation type="submission" date="2023-04" db="EMBL/GenBank/DDBJ databases">
        <title>Black Yeasts Isolated from many extreme environments.</title>
        <authorList>
            <person name="Coleine C."/>
            <person name="Stajich J.E."/>
            <person name="Selbmann L."/>
        </authorList>
    </citation>
    <scope>NUCLEOTIDE SEQUENCE</scope>
    <source>
        <strain evidence="4">CCFEE 5312</strain>
    </source>
</reference>
<feature type="region of interest" description="Disordered" evidence="3">
    <location>
        <begin position="1"/>
        <end position="29"/>
    </location>
</feature>
<evidence type="ECO:0000313" key="5">
    <source>
        <dbReference type="Proteomes" id="UP001271007"/>
    </source>
</evidence>
<dbReference type="Pfam" id="PF10273">
    <property type="entry name" value="WGG"/>
    <property type="match status" value="1"/>
</dbReference>
<comment type="similarity">
    <text evidence="1">Belongs to the TSR2 family.</text>
</comment>
<dbReference type="EMBL" id="JAWDJX010000029">
    <property type="protein sequence ID" value="KAK3050850.1"/>
    <property type="molecule type" value="Genomic_DNA"/>
</dbReference>
<feature type="compositionally biased region" description="Acidic residues" evidence="3">
    <location>
        <begin position="155"/>
        <end position="182"/>
    </location>
</feature>
<evidence type="ECO:0000256" key="1">
    <source>
        <dbReference type="ARBA" id="ARBA00006524"/>
    </source>
</evidence>
<evidence type="ECO:0000313" key="4">
    <source>
        <dbReference type="EMBL" id="KAK3050850.1"/>
    </source>
</evidence>
<gene>
    <name evidence="4" type="primary">TSR2</name>
    <name evidence="4" type="ORF">LTR09_007928</name>
</gene>
<dbReference type="PANTHER" id="PTHR21250">
    <property type="entry name" value="PRE-RRNA-PROCESSING PROTEIN TSR2 HOMOLOG"/>
    <property type="match status" value="1"/>
</dbReference>
<dbReference type="GO" id="GO:0006364">
    <property type="term" value="P:rRNA processing"/>
    <property type="evidence" value="ECO:0007669"/>
    <property type="project" value="UniProtKB-KW"/>
</dbReference>
<accession>A0AAJ0GAL6</accession>
<comment type="caution">
    <text evidence="4">The sequence shown here is derived from an EMBL/GenBank/DDBJ whole genome shotgun (WGS) entry which is preliminary data.</text>
</comment>
<dbReference type="InterPro" id="IPR019398">
    <property type="entry name" value="Pre-rRNA_process_TSR2"/>
</dbReference>
<keyword evidence="5" id="KW-1185">Reference proteome</keyword>
<evidence type="ECO:0000256" key="3">
    <source>
        <dbReference type="SAM" id="MobiDB-lite"/>
    </source>
</evidence>
<proteinExistence type="inferred from homology"/>
<keyword evidence="2" id="KW-0698">rRNA processing</keyword>